<evidence type="ECO:0000256" key="4">
    <source>
        <dbReference type="ARBA" id="ARBA00022691"/>
    </source>
</evidence>
<reference evidence="8" key="1">
    <citation type="submission" date="2021-06" db="EMBL/GenBank/DDBJ databases">
        <title>Parelaphostrongylus tenuis whole genome reference sequence.</title>
        <authorList>
            <person name="Garwood T.J."/>
            <person name="Larsen P.A."/>
            <person name="Fountain-Jones N.M."/>
            <person name="Garbe J.R."/>
            <person name="Macchietto M.G."/>
            <person name="Kania S.A."/>
            <person name="Gerhold R.W."/>
            <person name="Richards J.E."/>
            <person name="Wolf T.M."/>
        </authorList>
    </citation>
    <scope>NUCLEOTIDE SEQUENCE</scope>
    <source>
        <strain evidence="8">MNPRO001-30</strain>
        <tissue evidence="8">Meninges</tissue>
    </source>
</reference>
<name>A0AAD5MEP7_PARTN</name>
<dbReference type="GO" id="GO:0009383">
    <property type="term" value="F:rRNA (cytosine-C5-)-methyltransferase activity"/>
    <property type="evidence" value="ECO:0007669"/>
    <property type="project" value="TreeGrafter"/>
</dbReference>
<dbReference type="AlphaFoldDB" id="A0AAD5MEP7"/>
<dbReference type="Proteomes" id="UP001196413">
    <property type="component" value="Unassembled WGS sequence"/>
</dbReference>
<keyword evidence="3 6" id="KW-0808">Transferase</keyword>
<dbReference type="InterPro" id="IPR029063">
    <property type="entry name" value="SAM-dependent_MTases_sf"/>
</dbReference>
<sequence>MNIDPAAPWTKIARCRAIIGNLHRLGVNNAIVSNLNAEEYAKLAPNGFDRVLLDAPCSGTGVIWKDQTVKTSKDSQDIQRRHTMQRQLILAALDSVDAKSTSGGYVVYSTCSVLMSASNTFQFHYFLCDVRCPNFSAWKNPIFVAEASKAICTLDILVSQQQPTDELFSCRASPSAIFYLCSIKVEENEAVVN</sequence>
<evidence type="ECO:0000313" key="9">
    <source>
        <dbReference type="Proteomes" id="UP001196413"/>
    </source>
</evidence>
<dbReference type="Pfam" id="PF01189">
    <property type="entry name" value="Methyltr_RsmB-F"/>
    <property type="match status" value="1"/>
</dbReference>
<dbReference type="SUPFAM" id="SSF53335">
    <property type="entry name" value="S-adenosyl-L-methionine-dependent methyltransferases"/>
    <property type="match status" value="1"/>
</dbReference>
<evidence type="ECO:0000259" key="7">
    <source>
        <dbReference type="PROSITE" id="PS51686"/>
    </source>
</evidence>
<dbReference type="GO" id="GO:0003723">
    <property type="term" value="F:RNA binding"/>
    <property type="evidence" value="ECO:0007669"/>
    <property type="project" value="UniProtKB-UniRule"/>
</dbReference>
<keyword evidence="4 6" id="KW-0949">S-adenosyl-L-methionine</keyword>
<evidence type="ECO:0000256" key="2">
    <source>
        <dbReference type="ARBA" id="ARBA00022603"/>
    </source>
</evidence>
<dbReference type="EMBL" id="JAHQIW010002841">
    <property type="protein sequence ID" value="KAJ1356540.1"/>
    <property type="molecule type" value="Genomic_DNA"/>
</dbReference>
<dbReference type="GO" id="GO:0000470">
    <property type="term" value="P:maturation of LSU-rRNA"/>
    <property type="evidence" value="ECO:0007669"/>
    <property type="project" value="TreeGrafter"/>
</dbReference>
<dbReference type="GO" id="GO:0070475">
    <property type="term" value="P:rRNA base methylation"/>
    <property type="evidence" value="ECO:0007669"/>
    <property type="project" value="TreeGrafter"/>
</dbReference>
<comment type="caution">
    <text evidence="8">The sequence shown here is derived from an EMBL/GenBank/DDBJ whole genome shotgun (WGS) entry which is preliminary data.</text>
</comment>
<evidence type="ECO:0000256" key="5">
    <source>
        <dbReference type="ARBA" id="ARBA00022884"/>
    </source>
</evidence>
<dbReference type="GO" id="GO:0005730">
    <property type="term" value="C:nucleolus"/>
    <property type="evidence" value="ECO:0007669"/>
    <property type="project" value="TreeGrafter"/>
</dbReference>
<evidence type="ECO:0000256" key="1">
    <source>
        <dbReference type="ARBA" id="ARBA00007494"/>
    </source>
</evidence>
<feature type="active site" description="Nucleophile" evidence="6">
    <location>
        <position position="111"/>
    </location>
</feature>
<dbReference type="InterPro" id="IPR023267">
    <property type="entry name" value="RCMT"/>
</dbReference>
<dbReference type="PANTHER" id="PTHR22807:SF30">
    <property type="entry name" value="28S RRNA (CYTOSINE(4447)-C(5))-METHYLTRANSFERASE-RELATED"/>
    <property type="match status" value="1"/>
</dbReference>
<proteinExistence type="inferred from homology"/>
<dbReference type="InterPro" id="IPR018314">
    <property type="entry name" value="RsmB/NOL1/NOP2-like_CS"/>
</dbReference>
<dbReference type="PROSITE" id="PS51686">
    <property type="entry name" value="SAM_MT_RSMB_NOP"/>
    <property type="match status" value="1"/>
</dbReference>
<keyword evidence="5 6" id="KW-0694">RNA-binding</keyword>
<comment type="similarity">
    <text evidence="1 6">Belongs to the class I-like SAM-binding methyltransferase superfamily. RsmB/NOP family.</text>
</comment>
<dbReference type="InterPro" id="IPR001678">
    <property type="entry name" value="MeTrfase_RsmB-F_NOP2_dom"/>
</dbReference>
<evidence type="ECO:0000256" key="6">
    <source>
        <dbReference type="PROSITE-ProRule" id="PRU01023"/>
    </source>
</evidence>
<keyword evidence="2 6" id="KW-0489">Methyltransferase</keyword>
<accession>A0AAD5MEP7</accession>
<dbReference type="PROSITE" id="PS01153">
    <property type="entry name" value="NOL1_NOP2_SUN"/>
    <property type="match status" value="1"/>
</dbReference>
<evidence type="ECO:0000256" key="3">
    <source>
        <dbReference type="ARBA" id="ARBA00022679"/>
    </source>
</evidence>
<protein>
    <recommendedName>
        <fullName evidence="7">SAM-dependent MTase RsmB/NOP-type domain-containing protein</fullName>
    </recommendedName>
</protein>
<comment type="caution">
    <text evidence="6">Lacks conserved residue(s) required for the propagation of feature annotation.</text>
</comment>
<feature type="domain" description="SAM-dependent MTase RsmB/NOP-type" evidence="7">
    <location>
        <begin position="1"/>
        <end position="175"/>
    </location>
</feature>
<dbReference type="InterPro" id="IPR049560">
    <property type="entry name" value="MeTrfase_RsmB-F_NOP2_cat"/>
</dbReference>
<evidence type="ECO:0000313" key="8">
    <source>
        <dbReference type="EMBL" id="KAJ1356540.1"/>
    </source>
</evidence>
<organism evidence="8 9">
    <name type="scientific">Parelaphostrongylus tenuis</name>
    <name type="common">Meningeal worm</name>
    <dbReference type="NCBI Taxonomy" id="148309"/>
    <lineage>
        <taxon>Eukaryota</taxon>
        <taxon>Metazoa</taxon>
        <taxon>Ecdysozoa</taxon>
        <taxon>Nematoda</taxon>
        <taxon>Chromadorea</taxon>
        <taxon>Rhabditida</taxon>
        <taxon>Rhabditina</taxon>
        <taxon>Rhabditomorpha</taxon>
        <taxon>Strongyloidea</taxon>
        <taxon>Metastrongylidae</taxon>
        <taxon>Parelaphostrongylus</taxon>
    </lineage>
</organism>
<feature type="binding site" evidence="6">
    <location>
        <position position="54"/>
    </location>
    <ligand>
        <name>S-adenosyl-L-methionine</name>
        <dbReference type="ChEBI" id="CHEBI:59789"/>
    </ligand>
</feature>
<dbReference type="PRINTS" id="PR02008">
    <property type="entry name" value="RCMTFAMILY"/>
</dbReference>
<keyword evidence="9" id="KW-1185">Reference proteome</keyword>
<dbReference type="Gene3D" id="3.40.50.150">
    <property type="entry name" value="Vaccinia Virus protein VP39"/>
    <property type="match status" value="1"/>
</dbReference>
<gene>
    <name evidence="8" type="ORF">KIN20_014271</name>
</gene>
<dbReference type="PANTHER" id="PTHR22807">
    <property type="entry name" value="NOP2 YEAST -RELATED NOL1/NOP2/FMU SUN DOMAIN-CONTAINING"/>
    <property type="match status" value="1"/>
</dbReference>